<dbReference type="InterPro" id="IPR041621">
    <property type="entry name" value="PDH_E1_M"/>
</dbReference>
<dbReference type="SUPFAM" id="SSF52518">
    <property type="entry name" value="Thiamin diphosphate-binding fold (THDP-binding)"/>
    <property type="match status" value="2"/>
</dbReference>
<comment type="caution">
    <text evidence="13">The sequence shown here is derived from an EMBL/GenBank/DDBJ whole genome shotgun (WGS) entry which is preliminary data.</text>
</comment>
<evidence type="ECO:0000259" key="12">
    <source>
        <dbReference type="Pfam" id="PF22613"/>
    </source>
</evidence>
<dbReference type="Gene3D" id="3.40.50.970">
    <property type="match status" value="2"/>
</dbReference>
<dbReference type="InterPro" id="IPR055152">
    <property type="entry name" value="Transketolase-like_C_2"/>
</dbReference>
<keyword evidence="7 9" id="KW-0670">Pyruvate</keyword>
<comment type="function">
    <text evidence="2 9">Component of the pyruvate dehydrogenase (PDH) complex, that catalyzes the overall conversion of pyruvate to acetyl-CoA and CO(2).</text>
</comment>
<keyword evidence="14" id="KW-1185">Reference proteome</keyword>
<keyword evidence="5 9" id="KW-0560">Oxidoreductase</keyword>
<dbReference type="InterPro" id="IPR004660">
    <property type="entry name" value="PDH_E1"/>
</dbReference>
<evidence type="ECO:0000256" key="2">
    <source>
        <dbReference type="ARBA" id="ARBA00003157"/>
    </source>
</evidence>
<evidence type="ECO:0000256" key="8">
    <source>
        <dbReference type="ARBA" id="ARBA00051231"/>
    </source>
</evidence>
<dbReference type="Pfam" id="PF00456">
    <property type="entry name" value="Transketolase_N"/>
    <property type="match status" value="1"/>
</dbReference>
<comment type="catalytic activity">
    <reaction evidence="8 9">
        <text>N(6)-[(R)-lipoyl]-L-lysyl-[protein] + pyruvate + H(+) = N(6)-[(R)-S(8)-acetyldihydrolipoyl]-L-lysyl-[protein] + CO2</text>
        <dbReference type="Rhea" id="RHEA:19189"/>
        <dbReference type="Rhea" id="RHEA-COMP:10474"/>
        <dbReference type="Rhea" id="RHEA-COMP:10478"/>
        <dbReference type="ChEBI" id="CHEBI:15361"/>
        <dbReference type="ChEBI" id="CHEBI:15378"/>
        <dbReference type="ChEBI" id="CHEBI:16526"/>
        <dbReference type="ChEBI" id="CHEBI:83099"/>
        <dbReference type="ChEBI" id="CHEBI:83111"/>
        <dbReference type="EC" id="1.2.4.1"/>
    </reaction>
</comment>
<evidence type="ECO:0000313" key="14">
    <source>
        <dbReference type="Proteomes" id="UP001595462"/>
    </source>
</evidence>
<protein>
    <recommendedName>
        <fullName evidence="4 9">Pyruvate dehydrogenase E1 component</fullName>
        <ecNumber evidence="3 9">1.2.4.1</ecNumber>
    </recommendedName>
</protein>
<keyword evidence="6 9" id="KW-0786">Thiamine pyrophosphate</keyword>
<proteinExistence type="predicted"/>
<comment type="cofactor">
    <cofactor evidence="1 9">
        <name>thiamine diphosphate</name>
        <dbReference type="ChEBI" id="CHEBI:58937"/>
    </cofactor>
</comment>
<dbReference type="Gene3D" id="3.40.50.920">
    <property type="match status" value="1"/>
</dbReference>
<dbReference type="PIRSF" id="PIRSF000156">
    <property type="entry name" value="Pyruvate_dh_E1"/>
    <property type="match status" value="1"/>
</dbReference>
<dbReference type="PANTHER" id="PTHR43825">
    <property type="entry name" value="PYRUVATE DEHYDROGENASE E1 COMPONENT"/>
    <property type="match status" value="1"/>
</dbReference>
<dbReference type="NCBIfam" id="TIGR03186">
    <property type="entry name" value="AKGDH_not_PDH"/>
    <property type="match status" value="1"/>
</dbReference>
<dbReference type="SUPFAM" id="SSF52922">
    <property type="entry name" value="TK C-terminal domain-like"/>
    <property type="match status" value="1"/>
</dbReference>
<dbReference type="Pfam" id="PF22613">
    <property type="entry name" value="Transketolase_C_1"/>
    <property type="match status" value="1"/>
</dbReference>
<feature type="domain" description="Transketolase-like C-terminal" evidence="12">
    <location>
        <begin position="722"/>
        <end position="856"/>
    </location>
</feature>
<dbReference type="Pfam" id="PF17831">
    <property type="entry name" value="PDH_E1_M"/>
    <property type="match status" value="1"/>
</dbReference>
<dbReference type="PANTHER" id="PTHR43825:SF3">
    <property type="entry name" value="PYRUVATE DEHYDROGENASE E1 COMPONENT"/>
    <property type="match status" value="1"/>
</dbReference>
<dbReference type="Proteomes" id="UP001595462">
    <property type="component" value="Unassembled WGS sequence"/>
</dbReference>
<evidence type="ECO:0000256" key="4">
    <source>
        <dbReference type="ARBA" id="ARBA00017172"/>
    </source>
</evidence>
<evidence type="ECO:0000256" key="3">
    <source>
        <dbReference type="ARBA" id="ARBA00012281"/>
    </source>
</evidence>
<dbReference type="CDD" id="cd02017">
    <property type="entry name" value="TPP_E1_EcPDC_like"/>
    <property type="match status" value="1"/>
</dbReference>
<dbReference type="InterPro" id="IPR035807">
    <property type="entry name" value="PDC_E1_N"/>
</dbReference>
<reference evidence="14" key="1">
    <citation type="journal article" date="2019" name="Int. J. Syst. Evol. Microbiol.">
        <title>The Global Catalogue of Microorganisms (GCM) 10K type strain sequencing project: providing services to taxonomists for standard genome sequencing and annotation.</title>
        <authorList>
            <consortium name="The Broad Institute Genomics Platform"/>
            <consortium name="The Broad Institute Genome Sequencing Center for Infectious Disease"/>
            <person name="Wu L."/>
            <person name="Ma J."/>
        </authorList>
    </citation>
    <scope>NUCLEOTIDE SEQUENCE [LARGE SCALE GENOMIC DNA]</scope>
    <source>
        <strain evidence="14">KCTC 52640</strain>
    </source>
</reference>
<name>A0ABV7ES78_9GAMM</name>
<dbReference type="InterPro" id="IPR017600">
    <property type="entry name" value="Alpha-ketoglut_DH"/>
</dbReference>
<evidence type="ECO:0000259" key="10">
    <source>
        <dbReference type="Pfam" id="PF00456"/>
    </source>
</evidence>
<dbReference type="InterPro" id="IPR051157">
    <property type="entry name" value="PDH/Transketolase"/>
</dbReference>
<evidence type="ECO:0000256" key="7">
    <source>
        <dbReference type="ARBA" id="ARBA00023317"/>
    </source>
</evidence>
<dbReference type="RefSeq" id="WP_380689980.1">
    <property type="nucleotide sequence ID" value="NZ_JBHRSS010000004.1"/>
</dbReference>
<evidence type="ECO:0000313" key="13">
    <source>
        <dbReference type="EMBL" id="MFC3104650.1"/>
    </source>
</evidence>
<accession>A0ABV7ES78</accession>
<evidence type="ECO:0000256" key="6">
    <source>
        <dbReference type="ARBA" id="ARBA00023052"/>
    </source>
</evidence>
<sequence>MATGQDNFAPFTDHDASADVDPLETREWIDALDSVLANEGLDRARFLLRKLTEAARDEGVSPDSAPYSAYRNTIPVERQGHYPGDLAIERRLTAIQRWNALAMVVRANKAFGELGGHIASYAAAAELFEVGFNHFFRGADASGGADLVYFQPHSAPGVYARAYLEGRLSETRLDNFRQETGGTGLSSYPHPWLMPDFWQFPTGSMGIGPINAIYQARFMRYLAARGLTEPGDRHVWGIFGDGEMDEPESVGGLTLAAREGLDNLTFIVNCNLQRLDGPVRGNGQIIPELESLFRGAGWNVIKVLWGSDWDALFARDKHHALLRAFAATVDGKYQTLGANDGSYNLVHFFNEDPELKALVAHMSDAEIDGLTRGGHDLRKLHAAFAAARAHAGAPTVILAKTKKGFGMGGAGESRMTAHQTKKLDIEALQDFRARFDLPLSDQDLADLRFYKPADDSPEMRYLRERRTALGGALPARRTRAESLPVPALGTYAQFALEADGKAMSTTMALVRMLRSLLKDEALGPRIVPIVADEARTFGLDSLFRQIGIYSPAGQRYEPEDAGSVLYYNESRDGQILEEGITEAGALSSWVAAGTAYSVHGFSMLPFYIYYSMFGFQRVGDLIWAAADQRTRGFLVGGTAGRTTLSGEGLQHQDGFSHVVAAGVPNCRAYDPGFAFELAVIVDHGMRRMLVDQADEFYYLTVMNAKDEQPSMPAGIEDDIIRGLYRFETRSASTPAGEIRLLGSGSILHEVRAAATLLAEDWQITSEIWSAPSFAELARDAREVERWNRHHPGETSRCSHVASSFSDATPIVAATDYVQAYPQLIAPYVQAHYVTLGTDGFGRSDTRTAIRRFFEVDRYEIVLAALTALAHEGTIEPGLPAQAIAAYDIDPEAPAPWTV</sequence>
<organism evidence="13 14">
    <name type="scientific">Salinisphaera aquimarina</name>
    <dbReference type="NCBI Taxonomy" id="2094031"/>
    <lineage>
        <taxon>Bacteria</taxon>
        <taxon>Pseudomonadati</taxon>
        <taxon>Pseudomonadota</taxon>
        <taxon>Gammaproteobacteria</taxon>
        <taxon>Salinisphaerales</taxon>
        <taxon>Salinisphaeraceae</taxon>
        <taxon>Salinisphaera</taxon>
    </lineage>
</organism>
<dbReference type="InterPro" id="IPR005474">
    <property type="entry name" value="Transketolase_N"/>
</dbReference>
<dbReference type="EC" id="1.2.4.1" evidence="3 9"/>
<feature type="domain" description="Transketolase N-terminal" evidence="10">
    <location>
        <begin position="152"/>
        <end position="311"/>
    </location>
</feature>
<dbReference type="InterPro" id="IPR009014">
    <property type="entry name" value="Transketo_C/PFOR_II"/>
</dbReference>
<evidence type="ECO:0000256" key="9">
    <source>
        <dbReference type="PIRNR" id="PIRNR000156"/>
    </source>
</evidence>
<evidence type="ECO:0000256" key="5">
    <source>
        <dbReference type="ARBA" id="ARBA00023002"/>
    </source>
</evidence>
<dbReference type="InterPro" id="IPR029061">
    <property type="entry name" value="THDP-binding"/>
</dbReference>
<gene>
    <name evidence="13" type="primary">mdeB</name>
    <name evidence="13" type="ORF">ACFOSU_12225</name>
</gene>
<evidence type="ECO:0000256" key="1">
    <source>
        <dbReference type="ARBA" id="ARBA00001964"/>
    </source>
</evidence>
<dbReference type="NCBIfam" id="TIGR00759">
    <property type="entry name" value="aceE"/>
    <property type="match status" value="1"/>
</dbReference>
<evidence type="ECO:0000259" key="11">
    <source>
        <dbReference type="Pfam" id="PF17831"/>
    </source>
</evidence>
<dbReference type="EMBL" id="JBHRSS010000004">
    <property type="protein sequence ID" value="MFC3104650.1"/>
    <property type="molecule type" value="Genomic_DNA"/>
</dbReference>
<feature type="domain" description="Pyruvate dehydrogenase E1 component middle" evidence="11">
    <location>
        <begin position="490"/>
        <end position="709"/>
    </location>
</feature>